<organism evidence="1 2">
    <name type="scientific">Olea europaea subsp. europaea</name>
    <dbReference type="NCBI Taxonomy" id="158383"/>
    <lineage>
        <taxon>Eukaryota</taxon>
        <taxon>Viridiplantae</taxon>
        <taxon>Streptophyta</taxon>
        <taxon>Embryophyta</taxon>
        <taxon>Tracheophyta</taxon>
        <taxon>Spermatophyta</taxon>
        <taxon>Magnoliopsida</taxon>
        <taxon>eudicotyledons</taxon>
        <taxon>Gunneridae</taxon>
        <taxon>Pentapetalae</taxon>
        <taxon>asterids</taxon>
        <taxon>lamiids</taxon>
        <taxon>Lamiales</taxon>
        <taxon>Oleaceae</taxon>
        <taxon>Oleeae</taxon>
        <taxon>Olea</taxon>
    </lineage>
</organism>
<dbReference type="Proteomes" id="UP000594638">
    <property type="component" value="Unassembled WGS sequence"/>
</dbReference>
<proteinExistence type="predicted"/>
<name>A0A8S0T3F0_OLEEU</name>
<comment type="caution">
    <text evidence="1">The sequence shown here is derived from an EMBL/GenBank/DDBJ whole genome shotgun (WGS) entry which is preliminary data.</text>
</comment>
<reference evidence="1 2" key="1">
    <citation type="submission" date="2019-12" db="EMBL/GenBank/DDBJ databases">
        <authorList>
            <person name="Alioto T."/>
            <person name="Alioto T."/>
            <person name="Gomez Garrido J."/>
        </authorList>
    </citation>
    <scope>NUCLEOTIDE SEQUENCE [LARGE SCALE GENOMIC DNA]</scope>
</reference>
<protein>
    <submittedName>
        <fullName evidence="1">Uncharacterized protein</fullName>
    </submittedName>
</protein>
<dbReference type="EMBL" id="CACTIH010005585">
    <property type="protein sequence ID" value="CAA2998266.1"/>
    <property type="molecule type" value="Genomic_DNA"/>
</dbReference>
<keyword evidence="2" id="KW-1185">Reference proteome</keyword>
<evidence type="ECO:0000313" key="2">
    <source>
        <dbReference type="Proteomes" id="UP000594638"/>
    </source>
</evidence>
<dbReference type="AlphaFoldDB" id="A0A8S0T3F0"/>
<evidence type="ECO:0000313" key="1">
    <source>
        <dbReference type="EMBL" id="CAA2998266.1"/>
    </source>
</evidence>
<gene>
    <name evidence="1" type="ORF">OLEA9_A113792</name>
</gene>
<dbReference type="Gramene" id="OE9A113792T1">
    <property type="protein sequence ID" value="OE9A113792C1"/>
    <property type="gene ID" value="OE9A113792"/>
</dbReference>
<accession>A0A8S0T3F0</accession>
<sequence length="113" mass="12766">MKLSFASNRLYLFIVQLLRPFGLRQLREIGLLQFRTSSSRSRQLALGTWRWTGRELQSRSRRLASWSAGCGARVGDSAADRHSTAEIEAKKGEGFGFVLIFDLNEYGLIGNLE</sequence>